<dbReference type="InterPro" id="IPR013783">
    <property type="entry name" value="Ig-like_fold"/>
</dbReference>
<reference evidence="1" key="1">
    <citation type="journal article" date="2014" name="Nat. Commun.">
        <title>The rainbow trout genome provides novel insights into evolution after whole-genome duplication in vertebrates.</title>
        <authorList>
            <person name="Berthelot C."/>
            <person name="Brunet F."/>
            <person name="Chalopin D."/>
            <person name="Juanchich A."/>
            <person name="Bernard M."/>
            <person name="Noel B."/>
            <person name="Bento P."/>
            <person name="Da Silva C."/>
            <person name="Labadie K."/>
            <person name="Alberti A."/>
            <person name="Aury J.M."/>
            <person name="Louis A."/>
            <person name="Dehais P."/>
            <person name="Bardou P."/>
            <person name="Montfort J."/>
            <person name="Klopp C."/>
            <person name="Cabau C."/>
            <person name="Gaspin C."/>
            <person name="Thorgaard G.H."/>
            <person name="Boussaha M."/>
            <person name="Quillet E."/>
            <person name="Guyomard R."/>
            <person name="Galiana D."/>
            <person name="Bobe J."/>
            <person name="Volff J.N."/>
            <person name="Genet C."/>
            <person name="Wincker P."/>
            <person name="Jaillon O."/>
            <person name="Roest Crollius H."/>
            <person name="Guiguen Y."/>
        </authorList>
    </citation>
    <scope>NUCLEOTIDE SEQUENCE [LARGE SCALE GENOMIC DNA]</scope>
</reference>
<dbReference type="Proteomes" id="UP000193380">
    <property type="component" value="Unassembled WGS sequence"/>
</dbReference>
<dbReference type="AlphaFoldDB" id="A0A060WX67"/>
<organism evidence="1 2">
    <name type="scientific">Oncorhynchus mykiss</name>
    <name type="common">Rainbow trout</name>
    <name type="synonym">Salmo gairdneri</name>
    <dbReference type="NCBI Taxonomy" id="8022"/>
    <lineage>
        <taxon>Eukaryota</taxon>
        <taxon>Metazoa</taxon>
        <taxon>Chordata</taxon>
        <taxon>Craniata</taxon>
        <taxon>Vertebrata</taxon>
        <taxon>Euteleostomi</taxon>
        <taxon>Actinopterygii</taxon>
        <taxon>Neopterygii</taxon>
        <taxon>Teleostei</taxon>
        <taxon>Protacanthopterygii</taxon>
        <taxon>Salmoniformes</taxon>
        <taxon>Salmonidae</taxon>
        <taxon>Salmoninae</taxon>
        <taxon>Oncorhynchus</taxon>
    </lineage>
</organism>
<evidence type="ECO:0000313" key="2">
    <source>
        <dbReference type="Proteomes" id="UP000193380"/>
    </source>
</evidence>
<evidence type="ECO:0008006" key="3">
    <source>
        <dbReference type="Google" id="ProtNLM"/>
    </source>
</evidence>
<sequence length="62" mass="6838">MALICIFQTIYYNMYLIIKCVFNTFSSGQYTLTQTSAVNAVLPGQTVSLNCKTSSNVHGKPI</sequence>
<dbReference type="Gene3D" id="2.60.40.10">
    <property type="entry name" value="Immunoglobulins"/>
    <property type="match status" value="1"/>
</dbReference>
<evidence type="ECO:0000313" key="1">
    <source>
        <dbReference type="EMBL" id="CDQ71761.1"/>
    </source>
</evidence>
<dbReference type="PaxDb" id="8022-A0A060WX67"/>
<name>A0A060WX67_ONCMY</name>
<reference evidence="1" key="2">
    <citation type="submission" date="2014-03" db="EMBL/GenBank/DDBJ databases">
        <authorList>
            <person name="Genoscope - CEA"/>
        </authorList>
    </citation>
    <scope>NUCLEOTIDE SEQUENCE</scope>
</reference>
<proteinExistence type="predicted"/>
<dbReference type="EMBL" id="FR904789">
    <property type="protein sequence ID" value="CDQ71761.1"/>
    <property type="molecule type" value="Genomic_DNA"/>
</dbReference>
<protein>
    <recommendedName>
        <fullName evidence="3">Immunoglobulin V-set domain-containing protein</fullName>
    </recommendedName>
</protein>
<accession>A0A060WX67</accession>
<gene>
    <name evidence="1" type="ORF">GSONMT00063096001</name>
</gene>